<sequence>MQPDDVIEVCQSKRSEENCMERWNELVAGFVLGNLTPEEAESIAEILAENPQLASDIARLRNTATVRSLRTTEWSTARSQDGSEGWVDTTLDLPMASVVLEEISTRAAVAGTIRLGANRVEAGRSKKGMSEADRAIEVLPTLRFEPFSMIEAVLVPLFNPLWWTVFVAVVALGIDDFRVRRSLSEALKEMSQIEAAPQLPVLEQPSPLNNTDGRLLDAR</sequence>
<reference evidence="2 3" key="2">
    <citation type="submission" date="2018-06" db="EMBL/GenBank/DDBJ databases">
        <title>Metagenomic assembly of (sub)arctic Cyanobacteria and their associated microbiome from non-axenic cultures.</title>
        <authorList>
            <person name="Baurain D."/>
        </authorList>
    </citation>
    <scope>NUCLEOTIDE SEQUENCE [LARGE SCALE GENOMIC DNA]</scope>
    <source>
        <strain evidence="2">ULC129bin1</strain>
    </source>
</reference>
<gene>
    <name evidence="2" type="ORF">DCF25_17505</name>
</gene>
<name>A0A2W4W0A1_9CYAN</name>
<comment type="caution">
    <text evidence="2">The sequence shown here is derived from an EMBL/GenBank/DDBJ whole genome shotgun (WGS) entry which is preliminary data.</text>
</comment>
<keyword evidence="1" id="KW-1133">Transmembrane helix</keyword>
<evidence type="ECO:0000313" key="2">
    <source>
        <dbReference type="EMBL" id="PZO12518.1"/>
    </source>
</evidence>
<feature type="transmembrane region" description="Helical" evidence="1">
    <location>
        <begin position="153"/>
        <end position="174"/>
    </location>
</feature>
<proteinExistence type="predicted"/>
<evidence type="ECO:0008006" key="4">
    <source>
        <dbReference type="Google" id="ProtNLM"/>
    </source>
</evidence>
<evidence type="ECO:0000256" key="1">
    <source>
        <dbReference type="SAM" id="Phobius"/>
    </source>
</evidence>
<organism evidence="2 3">
    <name type="scientific">Leptolyngbya foveolarum</name>
    <dbReference type="NCBI Taxonomy" id="47253"/>
    <lineage>
        <taxon>Bacteria</taxon>
        <taxon>Bacillati</taxon>
        <taxon>Cyanobacteriota</taxon>
        <taxon>Cyanophyceae</taxon>
        <taxon>Leptolyngbyales</taxon>
        <taxon>Leptolyngbyaceae</taxon>
        <taxon>Leptolyngbya group</taxon>
        <taxon>Leptolyngbya</taxon>
    </lineage>
</organism>
<dbReference type="AlphaFoldDB" id="A0A2W4W0A1"/>
<keyword evidence="1" id="KW-0812">Transmembrane</keyword>
<dbReference type="EMBL" id="QBMC01000147">
    <property type="protein sequence ID" value="PZO12518.1"/>
    <property type="molecule type" value="Genomic_DNA"/>
</dbReference>
<keyword evidence="1" id="KW-0472">Membrane</keyword>
<dbReference type="Proteomes" id="UP000249354">
    <property type="component" value="Unassembled WGS sequence"/>
</dbReference>
<protein>
    <recommendedName>
        <fullName evidence="4">Zinc-finger domain-containing protein</fullName>
    </recommendedName>
</protein>
<evidence type="ECO:0000313" key="3">
    <source>
        <dbReference type="Proteomes" id="UP000249354"/>
    </source>
</evidence>
<reference evidence="3" key="1">
    <citation type="submission" date="2018-04" db="EMBL/GenBank/DDBJ databases">
        <authorList>
            <person name="Cornet L."/>
        </authorList>
    </citation>
    <scope>NUCLEOTIDE SEQUENCE [LARGE SCALE GENOMIC DNA]</scope>
</reference>
<accession>A0A2W4W0A1</accession>